<dbReference type="EMBL" id="ML119052">
    <property type="protein sequence ID" value="ROT41023.1"/>
    <property type="molecule type" value="Genomic_DNA"/>
</dbReference>
<dbReference type="AlphaFoldDB" id="A0A3N2Q2N8"/>
<dbReference type="Pfam" id="PF06842">
    <property type="entry name" value="DUF1242"/>
    <property type="match status" value="1"/>
</dbReference>
<evidence type="ECO:0000256" key="4">
    <source>
        <dbReference type="ARBA" id="ARBA00022692"/>
    </source>
</evidence>
<keyword evidence="7" id="KW-0333">Golgi apparatus</keyword>
<comment type="function">
    <text evidence="1">Involved in the early part of the secretory pathway.</text>
</comment>
<evidence type="ECO:0000256" key="1">
    <source>
        <dbReference type="ARBA" id="ARBA00002154"/>
    </source>
</evidence>
<comment type="subcellular location">
    <subcellularLocation>
        <location evidence="2">Golgi apparatus membrane</location>
        <topology evidence="2">Single-pass type I membrane protein</topology>
    </subcellularLocation>
</comment>
<gene>
    <name evidence="10" type="ORF">SODALDRAFT_109936</name>
</gene>
<evidence type="ECO:0000256" key="5">
    <source>
        <dbReference type="ARBA" id="ARBA00022729"/>
    </source>
</evidence>
<evidence type="ECO:0000256" key="9">
    <source>
        <dbReference type="SAM" id="Phobius"/>
    </source>
</evidence>
<dbReference type="STRING" id="1314773.A0A3N2Q2N8"/>
<keyword evidence="11" id="KW-1185">Reference proteome</keyword>
<dbReference type="GO" id="GO:0000139">
    <property type="term" value="C:Golgi membrane"/>
    <property type="evidence" value="ECO:0007669"/>
    <property type="project" value="UniProtKB-SubCell"/>
</dbReference>
<dbReference type="InterPro" id="IPR051523">
    <property type="entry name" value="KISH_domain"/>
</dbReference>
<dbReference type="Proteomes" id="UP000272025">
    <property type="component" value="Unassembled WGS sequence"/>
</dbReference>
<evidence type="ECO:0000256" key="8">
    <source>
        <dbReference type="ARBA" id="ARBA00023136"/>
    </source>
</evidence>
<dbReference type="OrthoDB" id="10034655at2759"/>
<sequence>MFQVVCLSSLISPQGNKHQPDANNLKHVKGSWNRVLQYVIPQSALFNFESLVFIILLAICTSAYIHQIFPRILDSNKNGALGIVWKFARIGERLSPYVSIGCVIMAIRFLI</sequence>
<reference evidence="10 11" key="1">
    <citation type="journal article" date="2018" name="Mol. Ecol.">
        <title>The obligate alkalophilic soda-lake fungus Sodiomyces alkalinus has shifted to a protein diet.</title>
        <authorList>
            <person name="Grum-Grzhimaylo A.A."/>
            <person name="Falkoski D.L."/>
            <person name="van den Heuvel J."/>
            <person name="Valero-Jimenez C.A."/>
            <person name="Min B."/>
            <person name="Choi I.G."/>
            <person name="Lipzen A."/>
            <person name="Daum C.G."/>
            <person name="Aanen D.K."/>
            <person name="Tsang A."/>
            <person name="Henrissat B."/>
            <person name="Bilanenko E.N."/>
            <person name="de Vries R.P."/>
            <person name="van Kan J.A.L."/>
            <person name="Grigoriev I.V."/>
            <person name="Debets A.J.M."/>
        </authorList>
    </citation>
    <scope>NUCLEOTIDE SEQUENCE [LARGE SCALE GENOMIC DNA]</scope>
    <source>
        <strain evidence="10 11">F11</strain>
    </source>
</reference>
<protein>
    <submittedName>
        <fullName evidence="10">DUF1242-domain-containing protein</fullName>
    </submittedName>
</protein>
<proteinExistence type="inferred from homology"/>
<organism evidence="10 11">
    <name type="scientific">Sodiomyces alkalinus (strain CBS 110278 / VKM F-3762 / F11)</name>
    <name type="common">Alkaliphilic filamentous fungus</name>
    <dbReference type="NCBI Taxonomy" id="1314773"/>
    <lineage>
        <taxon>Eukaryota</taxon>
        <taxon>Fungi</taxon>
        <taxon>Dikarya</taxon>
        <taxon>Ascomycota</taxon>
        <taxon>Pezizomycotina</taxon>
        <taxon>Sordariomycetes</taxon>
        <taxon>Hypocreomycetidae</taxon>
        <taxon>Glomerellales</taxon>
        <taxon>Plectosphaerellaceae</taxon>
        <taxon>Sodiomyces</taxon>
    </lineage>
</organism>
<evidence type="ECO:0000256" key="6">
    <source>
        <dbReference type="ARBA" id="ARBA00022989"/>
    </source>
</evidence>
<evidence type="ECO:0000313" key="11">
    <source>
        <dbReference type="Proteomes" id="UP000272025"/>
    </source>
</evidence>
<dbReference type="InterPro" id="IPR009653">
    <property type="entry name" value="Ksh1"/>
</dbReference>
<dbReference type="PANTHER" id="PTHR13229">
    <property type="entry name" value="PROTEIN KISH-A"/>
    <property type="match status" value="1"/>
</dbReference>
<comment type="similarity">
    <text evidence="3">Belongs to the KISH family.</text>
</comment>
<keyword evidence="4 9" id="KW-0812">Transmembrane</keyword>
<keyword evidence="8 9" id="KW-0472">Membrane</keyword>
<evidence type="ECO:0000256" key="2">
    <source>
        <dbReference type="ARBA" id="ARBA00004614"/>
    </source>
</evidence>
<keyword evidence="6 9" id="KW-1133">Transmembrane helix</keyword>
<evidence type="ECO:0000313" key="10">
    <source>
        <dbReference type="EMBL" id="ROT41023.1"/>
    </source>
</evidence>
<dbReference type="GeneID" id="39575019"/>
<evidence type="ECO:0000256" key="3">
    <source>
        <dbReference type="ARBA" id="ARBA00008961"/>
    </source>
</evidence>
<name>A0A3N2Q2N8_SODAK</name>
<keyword evidence="5" id="KW-0732">Signal</keyword>
<feature type="transmembrane region" description="Helical" evidence="9">
    <location>
        <begin position="51"/>
        <end position="73"/>
    </location>
</feature>
<dbReference type="RefSeq" id="XP_028468829.1">
    <property type="nucleotide sequence ID" value="XM_028606541.1"/>
</dbReference>
<evidence type="ECO:0000256" key="7">
    <source>
        <dbReference type="ARBA" id="ARBA00023034"/>
    </source>
</evidence>
<accession>A0A3N2Q2N8</accession>